<dbReference type="RefSeq" id="WP_097147876.1">
    <property type="nucleotide sequence ID" value="NZ_OBQC01000001.1"/>
</dbReference>
<feature type="transmembrane region" description="Helical" evidence="6">
    <location>
        <begin position="12"/>
        <end position="34"/>
    </location>
</feature>
<evidence type="ECO:0000256" key="5">
    <source>
        <dbReference type="ARBA" id="ARBA00023136"/>
    </source>
</evidence>
<dbReference type="PANTHER" id="PTHR33931:SF2">
    <property type="entry name" value="HOLIN-LIKE PROTEIN CIDA"/>
    <property type="match status" value="1"/>
</dbReference>
<comment type="subcellular location">
    <subcellularLocation>
        <location evidence="1">Cell membrane</location>
        <topology evidence="1">Multi-pass membrane protein</topology>
    </subcellularLocation>
</comment>
<feature type="transmembrane region" description="Helical" evidence="6">
    <location>
        <begin position="70"/>
        <end position="87"/>
    </location>
</feature>
<evidence type="ECO:0000256" key="6">
    <source>
        <dbReference type="SAM" id="Phobius"/>
    </source>
</evidence>
<reference evidence="8" key="1">
    <citation type="submission" date="2017-08" db="EMBL/GenBank/DDBJ databases">
        <authorList>
            <person name="Varghese N."/>
            <person name="Submissions S."/>
        </authorList>
    </citation>
    <scope>NUCLEOTIDE SEQUENCE [LARGE SCALE GENOMIC DNA]</scope>
    <source>
        <strain evidence="8">JC23</strain>
    </source>
</reference>
<evidence type="ECO:0000313" key="7">
    <source>
        <dbReference type="EMBL" id="SOC35238.1"/>
    </source>
</evidence>
<proteinExistence type="predicted"/>
<dbReference type="Pfam" id="PF03788">
    <property type="entry name" value="LrgA"/>
    <property type="match status" value="1"/>
</dbReference>
<keyword evidence="8" id="KW-1185">Reference proteome</keyword>
<keyword evidence="3 6" id="KW-0812">Transmembrane</keyword>
<evidence type="ECO:0000256" key="2">
    <source>
        <dbReference type="ARBA" id="ARBA00022475"/>
    </source>
</evidence>
<evidence type="ECO:0000256" key="3">
    <source>
        <dbReference type="ARBA" id="ARBA00022692"/>
    </source>
</evidence>
<evidence type="ECO:0000313" key="8">
    <source>
        <dbReference type="Proteomes" id="UP000219252"/>
    </source>
</evidence>
<dbReference type="EMBL" id="OBQC01000001">
    <property type="protein sequence ID" value="SOC35238.1"/>
    <property type="molecule type" value="Genomic_DNA"/>
</dbReference>
<gene>
    <name evidence="7" type="ORF">SAMN05877842_101325</name>
</gene>
<keyword evidence="5 6" id="KW-0472">Membrane</keyword>
<dbReference type="InterPro" id="IPR005538">
    <property type="entry name" value="LrgA/CidA"/>
</dbReference>
<dbReference type="PANTHER" id="PTHR33931">
    <property type="entry name" value="HOLIN-LIKE PROTEIN CIDA-RELATED"/>
    <property type="match status" value="1"/>
</dbReference>
<keyword evidence="2" id="KW-1003">Cell membrane</keyword>
<accession>A0A285U1E9</accession>
<dbReference type="GO" id="GO:0005886">
    <property type="term" value="C:plasma membrane"/>
    <property type="evidence" value="ECO:0007669"/>
    <property type="project" value="UniProtKB-SubCell"/>
</dbReference>
<organism evidence="7 8">
    <name type="scientific">Ureibacillus acetophenoni</name>
    <dbReference type="NCBI Taxonomy" id="614649"/>
    <lineage>
        <taxon>Bacteria</taxon>
        <taxon>Bacillati</taxon>
        <taxon>Bacillota</taxon>
        <taxon>Bacilli</taxon>
        <taxon>Bacillales</taxon>
        <taxon>Caryophanaceae</taxon>
        <taxon>Ureibacillus</taxon>
    </lineage>
</organism>
<evidence type="ECO:0000256" key="4">
    <source>
        <dbReference type="ARBA" id="ARBA00022989"/>
    </source>
</evidence>
<dbReference type="Proteomes" id="UP000219252">
    <property type="component" value="Unassembled WGS sequence"/>
</dbReference>
<name>A0A285U1E9_9BACL</name>
<feature type="transmembrane region" description="Helical" evidence="6">
    <location>
        <begin position="99"/>
        <end position="119"/>
    </location>
</feature>
<feature type="transmembrane region" description="Helical" evidence="6">
    <location>
        <begin position="40"/>
        <end position="58"/>
    </location>
</feature>
<protein>
    <submittedName>
        <fullName evidence="7">Holin-like protein</fullName>
    </submittedName>
</protein>
<sequence length="161" mass="18571">MKETLQTTIIRFVRTAVQIILLYGFHYIGVFIVTYTKIPLPPSVIGFILLFMCLLLNWVKVEYIRDGASFLISFMLIFYIPPLIGIIEYPELLSPTGVILFGAVIISTLFTLFITSFLGQKIEKREELFKNKSTKLEMRKELEIEEALEGDEESERSTINH</sequence>
<evidence type="ECO:0000256" key="1">
    <source>
        <dbReference type="ARBA" id="ARBA00004651"/>
    </source>
</evidence>
<keyword evidence="4 6" id="KW-1133">Transmembrane helix</keyword>
<dbReference type="AlphaFoldDB" id="A0A285U1E9"/>